<reference evidence="2" key="1">
    <citation type="submission" date="2022-01" db="EMBL/GenBank/DDBJ databases">
        <title>Comparative genomics reveals a dynamic genome evolution in the ectomycorrhizal milk-cap (Lactarius) mushrooms.</title>
        <authorList>
            <consortium name="DOE Joint Genome Institute"/>
            <person name="Lebreton A."/>
            <person name="Tang N."/>
            <person name="Kuo A."/>
            <person name="LaButti K."/>
            <person name="Drula E."/>
            <person name="Barry K."/>
            <person name="Clum A."/>
            <person name="Lipzen A."/>
            <person name="Mousain D."/>
            <person name="Ng V."/>
            <person name="Wang R."/>
            <person name="Wang X."/>
            <person name="Dai Y."/>
            <person name="Henrissat B."/>
            <person name="Grigoriev I.V."/>
            <person name="Guerin-Laguette A."/>
            <person name="Yu F."/>
            <person name="Martin F.M."/>
        </authorList>
    </citation>
    <scope>NUCLEOTIDE SEQUENCE</scope>
    <source>
        <strain evidence="2">QP</strain>
    </source>
</reference>
<dbReference type="EMBL" id="JAKELL010000012">
    <property type="protein sequence ID" value="KAH8995487.1"/>
    <property type="molecule type" value="Genomic_DNA"/>
</dbReference>
<organism evidence="2 3">
    <name type="scientific">Lactarius akahatsu</name>
    <dbReference type="NCBI Taxonomy" id="416441"/>
    <lineage>
        <taxon>Eukaryota</taxon>
        <taxon>Fungi</taxon>
        <taxon>Dikarya</taxon>
        <taxon>Basidiomycota</taxon>
        <taxon>Agaricomycotina</taxon>
        <taxon>Agaricomycetes</taxon>
        <taxon>Russulales</taxon>
        <taxon>Russulaceae</taxon>
        <taxon>Lactarius</taxon>
    </lineage>
</organism>
<feature type="coiled-coil region" evidence="1">
    <location>
        <begin position="60"/>
        <end position="94"/>
    </location>
</feature>
<name>A0AAD4LQL0_9AGAM</name>
<sequence length="216" mass="25124">MPELSCELLCPHTMSIRSFMRVRPFSLVSGPTKETQYWAKLAMEQALKRVKDQEESFKGLLEVERKLHSQEKLCLRLEDNISVLQQDVLRLRNNFNLRGALEFSLDEFKKLHKIPEVGRTTLLQHLLKHQAYQACLEDVTMRYQLRKEDVNACARTLYHELSKHAHGNTAELAVVESEHTITEVAALEAVFCALKNEGCFRIPLKLYFKNNQERQL</sequence>
<evidence type="ECO:0000313" key="3">
    <source>
        <dbReference type="Proteomes" id="UP001201163"/>
    </source>
</evidence>
<keyword evidence="3" id="KW-1185">Reference proteome</keyword>
<dbReference type="AlphaFoldDB" id="A0AAD4LQL0"/>
<proteinExistence type="predicted"/>
<accession>A0AAD4LQL0</accession>
<evidence type="ECO:0000313" key="2">
    <source>
        <dbReference type="EMBL" id="KAH8995487.1"/>
    </source>
</evidence>
<dbReference type="Proteomes" id="UP001201163">
    <property type="component" value="Unassembled WGS sequence"/>
</dbReference>
<keyword evidence="1" id="KW-0175">Coiled coil</keyword>
<comment type="caution">
    <text evidence="2">The sequence shown here is derived from an EMBL/GenBank/DDBJ whole genome shotgun (WGS) entry which is preliminary data.</text>
</comment>
<gene>
    <name evidence="2" type="ORF">EDB92DRAFT_2102269</name>
</gene>
<evidence type="ECO:0000256" key="1">
    <source>
        <dbReference type="SAM" id="Coils"/>
    </source>
</evidence>
<protein>
    <submittedName>
        <fullName evidence="2">Uncharacterized protein</fullName>
    </submittedName>
</protein>